<dbReference type="EMBL" id="DSZU01000079">
    <property type="protein sequence ID" value="HGV55379.1"/>
    <property type="molecule type" value="Genomic_DNA"/>
</dbReference>
<dbReference type="PANTHER" id="PTHR11669:SF8">
    <property type="entry name" value="DNA POLYMERASE III SUBUNIT DELTA"/>
    <property type="match status" value="1"/>
</dbReference>
<accession>A0A832GQS1</accession>
<dbReference type="InterPro" id="IPR050238">
    <property type="entry name" value="DNA_Rep/Repair_Clamp_Loader"/>
</dbReference>
<protein>
    <recommendedName>
        <fullName evidence="2">DNA polymerase III subunit delta</fullName>
    </recommendedName>
</protein>
<dbReference type="PANTHER" id="PTHR11669">
    <property type="entry name" value="REPLICATION FACTOR C / DNA POLYMERASE III GAMMA-TAU SUBUNIT"/>
    <property type="match status" value="1"/>
</dbReference>
<proteinExistence type="predicted"/>
<dbReference type="Gene3D" id="3.40.50.300">
    <property type="entry name" value="P-loop containing nucleotide triphosphate hydrolases"/>
    <property type="match status" value="1"/>
</dbReference>
<organism evidence="1">
    <name type="scientific">Caldimicrobium thiodismutans</name>
    <dbReference type="NCBI Taxonomy" id="1653476"/>
    <lineage>
        <taxon>Bacteria</taxon>
        <taxon>Pseudomonadati</taxon>
        <taxon>Thermodesulfobacteriota</taxon>
        <taxon>Thermodesulfobacteria</taxon>
        <taxon>Thermodesulfobacteriales</taxon>
        <taxon>Thermodesulfobacteriaceae</taxon>
        <taxon>Caldimicrobium</taxon>
    </lineage>
</organism>
<gene>
    <name evidence="1" type="ORF">ENT73_04750</name>
</gene>
<evidence type="ECO:0000313" key="1">
    <source>
        <dbReference type="EMBL" id="HGV55379.1"/>
    </source>
</evidence>
<dbReference type="SUPFAM" id="SSF52540">
    <property type="entry name" value="P-loop containing nucleoside triphosphate hydrolases"/>
    <property type="match status" value="1"/>
</dbReference>
<dbReference type="GO" id="GO:0006261">
    <property type="term" value="P:DNA-templated DNA replication"/>
    <property type="evidence" value="ECO:0007669"/>
    <property type="project" value="TreeGrafter"/>
</dbReference>
<evidence type="ECO:0008006" key="2">
    <source>
        <dbReference type="Google" id="ProtNLM"/>
    </source>
</evidence>
<comment type="caution">
    <text evidence="1">The sequence shown here is derived from an EMBL/GenBank/DDBJ whole genome shotgun (WGS) entry which is preliminary data.</text>
</comment>
<name>A0A832GQS1_9BACT</name>
<dbReference type="InterPro" id="IPR027417">
    <property type="entry name" value="P-loop_NTPase"/>
</dbReference>
<sequence length="244" mass="28297">MHPDLMVIYPEKRDIRIDSIREIERFLRYRPLEAPYRVVLILEADKLNLEAGNALLKSLEEPPLYALFLLLTERVSQILPTILSRTQIVRFIPLPREIIKNYLMVWRGFEEAVAETLAELSLGSLGRALEIADSGLLEELNSFIKAATNPKEEVKFKVAEKLARLNKESLDLFLFLLTLWIWKSYLKERINFPFPKALPEESLKGNPHFLIREVAQAKKALEYYLNPELTLYVLMKKIESASKS</sequence>
<dbReference type="AlphaFoldDB" id="A0A832GQS1"/>
<reference evidence="1" key="1">
    <citation type="journal article" date="2020" name="mSystems">
        <title>Genome- and Community-Level Interaction Insights into Carbon Utilization and Element Cycling Functions of Hydrothermarchaeota in Hydrothermal Sediment.</title>
        <authorList>
            <person name="Zhou Z."/>
            <person name="Liu Y."/>
            <person name="Xu W."/>
            <person name="Pan J."/>
            <person name="Luo Z.H."/>
            <person name="Li M."/>
        </authorList>
    </citation>
    <scope>NUCLEOTIDE SEQUENCE [LARGE SCALE GENOMIC DNA]</scope>
    <source>
        <strain evidence="1">SpSt-605</strain>
    </source>
</reference>
<dbReference type="Pfam" id="PF13177">
    <property type="entry name" value="DNA_pol3_delta2"/>
    <property type="match status" value="1"/>
</dbReference>